<dbReference type="EMBL" id="JAGTXO010000001">
    <property type="protein sequence ID" value="KAG8470683.1"/>
    <property type="molecule type" value="Genomic_DNA"/>
</dbReference>
<dbReference type="GO" id="GO:0008289">
    <property type="term" value="F:lipid binding"/>
    <property type="evidence" value="ECO:0007669"/>
    <property type="project" value="InterPro"/>
</dbReference>
<evidence type="ECO:0000259" key="2">
    <source>
        <dbReference type="PROSITE" id="PS50848"/>
    </source>
</evidence>
<organism evidence="3 4">
    <name type="scientific">Diacronema lutheri</name>
    <name type="common">Unicellular marine alga</name>
    <name type="synonym">Monochrysis lutheri</name>
    <dbReference type="NCBI Taxonomy" id="2081491"/>
    <lineage>
        <taxon>Eukaryota</taxon>
        <taxon>Haptista</taxon>
        <taxon>Haptophyta</taxon>
        <taxon>Pavlovophyceae</taxon>
        <taxon>Pavlovales</taxon>
        <taxon>Pavlovaceae</taxon>
        <taxon>Diacronema</taxon>
    </lineage>
</organism>
<dbReference type="PANTHER" id="PTHR12136:SF41">
    <property type="entry name" value="PLECKSTRIN HOMOLOGY (PH) AND LIPID-BINDING START DOMAINS-CONTAINING PROTEIN"/>
    <property type="match status" value="1"/>
</dbReference>
<dbReference type="Pfam" id="PF01852">
    <property type="entry name" value="START"/>
    <property type="match status" value="1"/>
</dbReference>
<proteinExistence type="predicted"/>
<feature type="compositionally biased region" description="Basic and acidic residues" evidence="1">
    <location>
        <begin position="192"/>
        <end position="205"/>
    </location>
</feature>
<comment type="caution">
    <text evidence="3">The sequence shown here is derived from an EMBL/GenBank/DDBJ whole genome shotgun (WGS) entry which is preliminary data.</text>
</comment>
<dbReference type="AlphaFoldDB" id="A0A8J5XS23"/>
<dbReference type="InterPro" id="IPR009769">
    <property type="entry name" value="EDR2_C"/>
</dbReference>
<dbReference type="Pfam" id="PF07059">
    <property type="entry name" value="EDR2_C"/>
    <property type="match status" value="1"/>
</dbReference>
<dbReference type="PROSITE" id="PS50848">
    <property type="entry name" value="START"/>
    <property type="match status" value="1"/>
</dbReference>
<dbReference type="SUPFAM" id="SSF55961">
    <property type="entry name" value="Bet v1-like"/>
    <property type="match status" value="1"/>
</dbReference>
<dbReference type="Proteomes" id="UP000751190">
    <property type="component" value="Unassembled WGS sequence"/>
</dbReference>
<dbReference type="InterPro" id="IPR002913">
    <property type="entry name" value="START_lipid-bd_dom"/>
</dbReference>
<keyword evidence="4" id="KW-1185">Reference proteome</keyword>
<protein>
    <recommendedName>
        <fullName evidence="2">START domain-containing protein</fullName>
    </recommendedName>
</protein>
<evidence type="ECO:0000313" key="3">
    <source>
        <dbReference type="EMBL" id="KAG8470683.1"/>
    </source>
</evidence>
<reference evidence="3" key="1">
    <citation type="submission" date="2021-05" db="EMBL/GenBank/DDBJ databases">
        <title>The genome of the haptophyte Pavlova lutheri (Diacronema luteri, Pavlovales) - a model for lipid biosynthesis in eukaryotic algae.</title>
        <authorList>
            <person name="Hulatt C.J."/>
            <person name="Posewitz M.C."/>
        </authorList>
    </citation>
    <scope>NUCLEOTIDE SEQUENCE</scope>
    <source>
        <strain evidence="3">NIVA-4/92</strain>
    </source>
</reference>
<name>A0A8J5XS23_DIALT</name>
<feature type="domain" description="START" evidence="2">
    <location>
        <begin position="319"/>
        <end position="492"/>
    </location>
</feature>
<dbReference type="InterPro" id="IPR045096">
    <property type="entry name" value="EDR2-like"/>
</dbReference>
<dbReference type="PANTHER" id="PTHR12136">
    <property type="entry name" value="ENHANCED DISEASE RESISTANCE-RELATED"/>
    <property type="match status" value="1"/>
</dbReference>
<accession>A0A8J5XS23</accession>
<feature type="region of interest" description="Disordered" evidence="1">
    <location>
        <begin position="826"/>
        <end position="875"/>
    </location>
</feature>
<dbReference type="Gene3D" id="3.30.530.20">
    <property type="match status" value="1"/>
</dbReference>
<dbReference type="CDD" id="cd00177">
    <property type="entry name" value="START"/>
    <property type="match status" value="1"/>
</dbReference>
<dbReference type="InterPro" id="IPR023393">
    <property type="entry name" value="START-like_dom_sf"/>
</dbReference>
<gene>
    <name evidence="3" type="ORF">KFE25_009104</name>
</gene>
<sequence length="875" mass="92370">MAEAALGLLETSESAELTDALRISACGAGHFSAVLLKRSTYLHQWKRRPVVLKGHGDGLCLTFNKQNAETTLKLGGRSLSVAMHETVRDRKSERELGHSEIYPFTTDASRSEWLRVLGALLGGRATWSELATLQEQRGALVAAACATPELPAAAAGEGEQAGAVPGVRAAAPSSAPIAGLATTERPATAASEDARRAPSVLREERAPRARGDPALRIFDAPGERWRLHEVRDGVRLFVEEQVNALTQQSSGWAWPPLGADAVVSLLVLVMALGAAAAGKAWAASAMCCVLALPLALALAGSAHAPVRPRLSAQLTGRVRATTSVRCSPELAFAVVMGTGPARFEWDGAFDGARVIDSLDRHSDVLHVRLPALSVAPFCVAAPRDACVLRYWRRESSSSLTVVYLPFEHVSCPPPASGSVRAVVIGSAITIRAAKPRPADDDATVGATPGLRDGGTSDAGVSIISHVLHFAPRGWLGHPWCTAMCARYQLWVVGQLLPLRLYAEQQEADSLDAQLIEDYIAPSGKATAVASTRSAHTLSAREPTVAAGLQQLPPALNEASLLLRAAAPAPAGRAPRRAAAAPSAAELEVLCSLRRAAHGEDTHCWDEPEPQTFKLRGASYLTDRLKVPAPEGSTLMQLIAIDLICAAQPIEHAAARPGSPALRESADNFVLVVNLQLPGSPAVSLVLFWAVKRQDMADGALMARLEWFADAATDEERNSVLKLVPSVQEGNWIVRRAVGQKPVILGRALHTSYHGLAGRYIEVDVDISSSSVAAGVLRIVRGASRTLVVDLAFVLEGQSDEELPERPLACARLMCVDLDLATPIDAPNDSGAAMASGPAPEPFDASSTGTSPLRADGDTPHGVRVLASAESTLNGQ</sequence>
<evidence type="ECO:0000313" key="4">
    <source>
        <dbReference type="Proteomes" id="UP000751190"/>
    </source>
</evidence>
<evidence type="ECO:0000256" key="1">
    <source>
        <dbReference type="SAM" id="MobiDB-lite"/>
    </source>
</evidence>
<feature type="region of interest" description="Disordered" evidence="1">
    <location>
        <begin position="181"/>
        <end position="205"/>
    </location>
</feature>
<dbReference type="OrthoDB" id="568117at2759"/>